<accession>A0ABW2MXK8</accession>
<dbReference type="RefSeq" id="WP_380218584.1">
    <property type="nucleotide sequence ID" value="NZ_JBHTBN010000007.1"/>
</dbReference>
<reference evidence="2" key="1">
    <citation type="journal article" date="2019" name="Int. J. Syst. Evol. Microbiol.">
        <title>The Global Catalogue of Microorganisms (GCM) 10K type strain sequencing project: providing services to taxonomists for standard genome sequencing and annotation.</title>
        <authorList>
            <consortium name="The Broad Institute Genomics Platform"/>
            <consortium name="The Broad Institute Genome Sequencing Center for Infectious Disease"/>
            <person name="Wu L."/>
            <person name="Ma J."/>
        </authorList>
    </citation>
    <scope>NUCLEOTIDE SEQUENCE [LARGE SCALE GENOMIC DNA]</scope>
    <source>
        <strain evidence="2">CGMCC 1.16306</strain>
    </source>
</reference>
<dbReference type="Pfam" id="PF14054">
    <property type="entry name" value="DUF4249"/>
    <property type="match status" value="1"/>
</dbReference>
<gene>
    <name evidence="1" type="ORF">ACFQO1_12925</name>
</gene>
<proteinExistence type="predicted"/>
<dbReference type="PROSITE" id="PS51257">
    <property type="entry name" value="PROKAR_LIPOPROTEIN"/>
    <property type="match status" value="1"/>
</dbReference>
<evidence type="ECO:0000313" key="2">
    <source>
        <dbReference type="Proteomes" id="UP001596415"/>
    </source>
</evidence>
<dbReference type="Proteomes" id="UP001596415">
    <property type="component" value="Unassembled WGS sequence"/>
</dbReference>
<evidence type="ECO:0000313" key="1">
    <source>
        <dbReference type="EMBL" id="MFC7358598.1"/>
    </source>
</evidence>
<dbReference type="EMBL" id="JBHTBN010000007">
    <property type="protein sequence ID" value="MFC7358598.1"/>
    <property type="molecule type" value="Genomic_DNA"/>
</dbReference>
<comment type="caution">
    <text evidence="1">The sequence shown here is derived from an EMBL/GenBank/DDBJ whole genome shotgun (WGS) entry which is preliminary data.</text>
</comment>
<name>A0ABW2MXK8_9FLAO</name>
<keyword evidence="2" id="KW-1185">Reference proteome</keyword>
<dbReference type="InterPro" id="IPR025345">
    <property type="entry name" value="DUF4249"/>
</dbReference>
<protein>
    <submittedName>
        <fullName evidence="1">DUF4249 domain-containing protein</fullName>
    </submittedName>
</protein>
<organism evidence="1 2">
    <name type="scientific">Jejudonia soesokkakensis</name>
    <dbReference type="NCBI Taxonomy" id="1323432"/>
    <lineage>
        <taxon>Bacteria</taxon>
        <taxon>Pseudomonadati</taxon>
        <taxon>Bacteroidota</taxon>
        <taxon>Flavobacteriia</taxon>
        <taxon>Flavobacteriales</taxon>
        <taxon>Flavobacteriaceae</taxon>
        <taxon>Jejudonia</taxon>
    </lineage>
</organism>
<sequence length="269" mass="30982">MKKLLYLIFFFGIVTSCEDVIDIDLNDSEPRLVIDAGIFHFKEQDRNRVQIKLTETAPFFGEGPQFVRNARVTIIAEDGTQYPIEEAPSGGFYTMENFPLVENSNYRLEILHDNELYTATEQLELVPSLEFVEQNNEGGFTGEDIELKAFFTDPEDADNFYFFEGLSQRGSVYDTFFDEFFNGNLIFGFYFVDDLESGDSVKFKLHGIDEQFYNFMFTLLQQSSDQSDGPFETQPATVRGNIINETNEDNFPLGYFRISEVSTLDYLVE</sequence>